<comment type="subcellular location">
    <subcellularLocation>
        <location evidence="1">Membrane</location>
        <topology evidence="1">Multi-pass membrane protein</topology>
    </subcellularLocation>
</comment>
<keyword evidence="5 7" id="KW-1133">Transmembrane helix</keyword>
<dbReference type="EMBL" id="LWDL01000026">
    <property type="protein sequence ID" value="OQW50145.1"/>
    <property type="molecule type" value="Genomic_DNA"/>
</dbReference>
<evidence type="ECO:0000256" key="4">
    <source>
        <dbReference type="ARBA" id="ARBA00022692"/>
    </source>
</evidence>
<feature type="domain" description="Peptidase S54 rhomboid" evidence="8">
    <location>
        <begin position="74"/>
        <end position="223"/>
    </location>
</feature>
<proteinExistence type="predicted"/>
<dbReference type="PANTHER" id="PTHR43066:SF26">
    <property type="entry name" value="RHOMBOID PROTEASE GLPG"/>
    <property type="match status" value="1"/>
</dbReference>
<organism evidence="9 10">
    <name type="scientific">Candidatus Raskinella chloraquaticus</name>
    <dbReference type="NCBI Taxonomy" id="1951219"/>
    <lineage>
        <taxon>Bacteria</taxon>
        <taxon>Pseudomonadati</taxon>
        <taxon>Pseudomonadota</taxon>
        <taxon>Alphaproteobacteria</taxon>
        <taxon>Hyphomicrobiales</taxon>
        <taxon>Phreatobacteraceae</taxon>
        <taxon>Candidatus Raskinella</taxon>
    </lineage>
</organism>
<feature type="transmembrane region" description="Helical" evidence="7">
    <location>
        <begin position="203"/>
        <end position="221"/>
    </location>
</feature>
<comment type="caution">
    <text evidence="9">The sequence shown here is derived from an EMBL/GenBank/DDBJ whole genome shotgun (WGS) entry which is preliminary data.</text>
</comment>
<dbReference type="InterPro" id="IPR035952">
    <property type="entry name" value="Rhomboid-like_sf"/>
</dbReference>
<feature type="transmembrane region" description="Helical" evidence="7">
    <location>
        <begin position="139"/>
        <end position="160"/>
    </location>
</feature>
<dbReference type="GO" id="GO:0016020">
    <property type="term" value="C:membrane"/>
    <property type="evidence" value="ECO:0007669"/>
    <property type="project" value="UniProtKB-SubCell"/>
</dbReference>
<dbReference type="Proteomes" id="UP000192872">
    <property type="component" value="Unassembled WGS sequence"/>
</dbReference>
<gene>
    <name evidence="9" type="ORF">A4S15_00630</name>
</gene>
<dbReference type="InterPro" id="IPR022764">
    <property type="entry name" value="Peptidase_S54_rhomboid_dom"/>
</dbReference>
<keyword evidence="3" id="KW-0997">Cell inner membrane</keyword>
<dbReference type="AlphaFoldDB" id="A0A1W9HRR7"/>
<evidence type="ECO:0000313" key="9">
    <source>
        <dbReference type="EMBL" id="OQW50145.1"/>
    </source>
</evidence>
<evidence type="ECO:0000256" key="1">
    <source>
        <dbReference type="ARBA" id="ARBA00004141"/>
    </source>
</evidence>
<protein>
    <recommendedName>
        <fullName evidence="8">Peptidase S54 rhomboid domain-containing protein</fullName>
    </recommendedName>
</protein>
<evidence type="ECO:0000256" key="6">
    <source>
        <dbReference type="ARBA" id="ARBA00023136"/>
    </source>
</evidence>
<dbReference type="STRING" id="1827387.A4S15_00630"/>
<dbReference type="PANTHER" id="PTHR43066">
    <property type="entry name" value="RHOMBOID-RELATED PROTEIN"/>
    <property type="match status" value="1"/>
</dbReference>
<evidence type="ECO:0000256" key="5">
    <source>
        <dbReference type="ARBA" id="ARBA00022989"/>
    </source>
</evidence>
<keyword evidence="4 7" id="KW-0812">Transmembrane</keyword>
<reference evidence="9 10" key="1">
    <citation type="journal article" date="2017" name="Water Res.">
        <title>Comammox in drinking water systems.</title>
        <authorList>
            <person name="Wang Y."/>
            <person name="Ma L."/>
            <person name="Mao Y."/>
            <person name="Jiang X."/>
            <person name="Xia Y."/>
            <person name="Yu K."/>
            <person name="Li B."/>
            <person name="Zhang T."/>
        </authorList>
    </citation>
    <scope>NUCLEOTIDE SEQUENCE [LARGE SCALE GENOMIC DNA]</scope>
    <source>
        <strain evidence="9">SG_bin8</strain>
    </source>
</reference>
<dbReference type="GO" id="GO:0004252">
    <property type="term" value="F:serine-type endopeptidase activity"/>
    <property type="evidence" value="ECO:0007669"/>
    <property type="project" value="InterPro"/>
</dbReference>
<dbReference type="SUPFAM" id="SSF144091">
    <property type="entry name" value="Rhomboid-like"/>
    <property type="match status" value="1"/>
</dbReference>
<evidence type="ECO:0000313" key="10">
    <source>
        <dbReference type="Proteomes" id="UP000192872"/>
    </source>
</evidence>
<evidence type="ECO:0000256" key="2">
    <source>
        <dbReference type="ARBA" id="ARBA00022475"/>
    </source>
</evidence>
<feature type="transmembrane region" description="Helical" evidence="7">
    <location>
        <begin position="114"/>
        <end position="133"/>
    </location>
</feature>
<feature type="transmembrane region" description="Helical" evidence="7">
    <location>
        <begin position="79"/>
        <end position="102"/>
    </location>
</feature>
<accession>A0A1W9HRR7</accession>
<evidence type="ECO:0000256" key="3">
    <source>
        <dbReference type="ARBA" id="ARBA00022519"/>
    </source>
</evidence>
<keyword evidence="6 7" id="KW-0472">Membrane</keyword>
<sequence>MVIPLHDDNPLRHIVHAYANWTIIALTVLVHLMVGSGLVAGDEGLQRASLGLGVIPAVLNRYADLPAHLYLIPQVLTPFTYMFLHVDWLHLIGNMLFLWVFGDNIEDALGSWRYVLFYLTCGVVAALTFAWLGPHASEAPLIGASGAVAGVIAAYFLLFPHARVWVLLFWRLPLRVEAWLALGGWIVIQFWQVLSGAQGDGVAWLAHIGGLAAGAVIILTMRRRIYV</sequence>
<dbReference type="Pfam" id="PF01694">
    <property type="entry name" value="Rhomboid"/>
    <property type="match status" value="1"/>
</dbReference>
<keyword evidence="2" id="KW-1003">Cell membrane</keyword>
<dbReference type="Gene3D" id="1.20.1540.10">
    <property type="entry name" value="Rhomboid-like"/>
    <property type="match status" value="1"/>
</dbReference>
<dbReference type="RefSeq" id="WP_376800140.1">
    <property type="nucleotide sequence ID" value="NZ_DBNB01000028.1"/>
</dbReference>
<name>A0A1W9HRR7_9HYPH</name>
<evidence type="ECO:0000256" key="7">
    <source>
        <dbReference type="SAM" id="Phobius"/>
    </source>
</evidence>
<feature type="transmembrane region" description="Helical" evidence="7">
    <location>
        <begin position="21"/>
        <end position="40"/>
    </location>
</feature>
<feature type="transmembrane region" description="Helical" evidence="7">
    <location>
        <begin position="172"/>
        <end position="191"/>
    </location>
</feature>
<evidence type="ECO:0000259" key="8">
    <source>
        <dbReference type="Pfam" id="PF01694"/>
    </source>
</evidence>